<dbReference type="Proteomes" id="UP000494165">
    <property type="component" value="Unassembled WGS sequence"/>
</dbReference>
<dbReference type="Gene3D" id="2.60.40.770">
    <property type="match status" value="1"/>
</dbReference>
<dbReference type="InterPro" id="IPR003172">
    <property type="entry name" value="ML_dom"/>
</dbReference>
<name>A0A8S1CMK2_9INSE</name>
<feature type="signal peptide" evidence="1">
    <location>
        <begin position="1"/>
        <end position="20"/>
    </location>
</feature>
<dbReference type="SUPFAM" id="SSF81296">
    <property type="entry name" value="E set domains"/>
    <property type="match status" value="1"/>
</dbReference>
<feature type="domain" description="MD-2-related lipid-recognition" evidence="2">
    <location>
        <begin position="25"/>
        <end position="148"/>
    </location>
</feature>
<dbReference type="AlphaFoldDB" id="A0A8S1CMK2"/>
<dbReference type="SMART" id="SM00737">
    <property type="entry name" value="ML"/>
    <property type="match status" value="1"/>
</dbReference>
<feature type="chain" id="PRO_5035816054" description="MD-2-related lipid-recognition domain-containing protein" evidence="1">
    <location>
        <begin position="21"/>
        <end position="160"/>
    </location>
</feature>
<evidence type="ECO:0000313" key="3">
    <source>
        <dbReference type="EMBL" id="CAB3370734.1"/>
    </source>
</evidence>
<dbReference type="Pfam" id="PF02221">
    <property type="entry name" value="E1_DerP2_DerF2"/>
    <property type="match status" value="1"/>
</dbReference>
<dbReference type="EMBL" id="CADEPI010000054">
    <property type="protein sequence ID" value="CAB3370734.1"/>
    <property type="molecule type" value="Genomic_DNA"/>
</dbReference>
<sequence>MSRQLFALISLLLVAAAAHAGSISYEDCGSAYSLIEVDIEGCDDGFESTCNLMVGKNASVTFRFHSDSSANSLNPDVTLTTFGLSRGVDVWPRNCDALMFTTCPIGGGQTHVYTAQLFIDTDATLAQSILTWKLYNEGTLLICMRANVVVIGPIPVAAVP</sequence>
<dbReference type="OrthoDB" id="6489092at2759"/>
<proteinExistence type="predicted"/>
<reference evidence="3 4" key="1">
    <citation type="submission" date="2020-04" db="EMBL/GenBank/DDBJ databases">
        <authorList>
            <person name="Alioto T."/>
            <person name="Alioto T."/>
            <person name="Gomez Garrido J."/>
        </authorList>
    </citation>
    <scope>NUCLEOTIDE SEQUENCE [LARGE SCALE GENOMIC DNA]</scope>
</reference>
<protein>
    <recommendedName>
        <fullName evidence="2">MD-2-related lipid-recognition domain-containing protein</fullName>
    </recommendedName>
</protein>
<dbReference type="InterPro" id="IPR014756">
    <property type="entry name" value="Ig_E-set"/>
</dbReference>
<accession>A0A8S1CMK2</accession>
<comment type="caution">
    <text evidence="3">The sequence shown here is derived from an EMBL/GenBank/DDBJ whole genome shotgun (WGS) entry which is preliminary data.</text>
</comment>
<evidence type="ECO:0000256" key="1">
    <source>
        <dbReference type="SAM" id="SignalP"/>
    </source>
</evidence>
<gene>
    <name evidence="3" type="ORF">CLODIP_2_CD04442</name>
</gene>
<evidence type="ECO:0000259" key="2">
    <source>
        <dbReference type="SMART" id="SM00737"/>
    </source>
</evidence>
<keyword evidence="1" id="KW-0732">Signal</keyword>
<keyword evidence="4" id="KW-1185">Reference proteome</keyword>
<evidence type="ECO:0000313" key="4">
    <source>
        <dbReference type="Proteomes" id="UP000494165"/>
    </source>
</evidence>
<organism evidence="3 4">
    <name type="scientific">Cloeon dipterum</name>
    <dbReference type="NCBI Taxonomy" id="197152"/>
    <lineage>
        <taxon>Eukaryota</taxon>
        <taxon>Metazoa</taxon>
        <taxon>Ecdysozoa</taxon>
        <taxon>Arthropoda</taxon>
        <taxon>Hexapoda</taxon>
        <taxon>Insecta</taxon>
        <taxon>Pterygota</taxon>
        <taxon>Palaeoptera</taxon>
        <taxon>Ephemeroptera</taxon>
        <taxon>Pisciforma</taxon>
        <taxon>Baetidae</taxon>
        <taxon>Cloeon</taxon>
    </lineage>
</organism>